<dbReference type="EMBL" id="MT143711">
    <property type="protein sequence ID" value="QJB01529.1"/>
    <property type="molecule type" value="Genomic_DNA"/>
</dbReference>
<organism evidence="2">
    <name type="scientific">viral metagenome</name>
    <dbReference type="NCBI Taxonomy" id="1070528"/>
    <lineage>
        <taxon>unclassified sequences</taxon>
        <taxon>metagenomes</taxon>
        <taxon>organismal metagenomes</taxon>
    </lineage>
</organism>
<name>A0A6M3M9F0_9ZZZZ</name>
<accession>A0A6M3M9F0</accession>
<evidence type="ECO:0000313" key="1">
    <source>
        <dbReference type="EMBL" id="QJA79408.1"/>
    </source>
</evidence>
<dbReference type="AlphaFoldDB" id="A0A6M3M9F0"/>
<sequence>MIGLMGIKNNGKILVTPKGKDLFSVPCWLAWYIQRIQHWIASKTWR</sequence>
<proteinExistence type="predicted"/>
<reference evidence="2" key="1">
    <citation type="submission" date="2020-03" db="EMBL/GenBank/DDBJ databases">
        <title>The deep terrestrial virosphere.</title>
        <authorList>
            <person name="Holmfeldt K."/>
            <person name="Nilsson E."/>
            <person name="Simone D."/>
            <person name="Lopez-Fernandez M."/>
            <person name="Wu X."/>
            <person name="de Brujin I."/>
            <person name="Lundin D."/>
            <person name="Andersson A."/>
            <person name="Bertilsson S."/>
            <person name="Dopson M."/>
        </authorList>
    </citation>
    <scope>NUCLEOTIDE SEQUENCE</scope>
    <source>
        <strain evidence="1">MM415A00890</strain>
        <strain evidence="2">MM415B12313</strain>
    </source>
</reference>
<evidence type="ECO:0000313" key="2">
    <source>
        <dbReference type="EMBL" id="QJB01529.1"/>
    </source>
</evidence>
<dbReference type="EMBL" id="MT142380">
    <property type="protein sequence ID" value="QJA79408.1"/>
    <property type="molecule type" value="Genomic_DNA"/>
</dbReference>
<gene>
    <name evidence="1" type="ORF">MM415A00890_0006</name>
    <name evidence="2" type="ORF">MM415B12313_0006</name>
</gene>
<protein>
    <submittedName>
        <fullName evidence="2">Uncharacterized protein</fullName>
    </submittedName>
</protein>